<dbReference type="InterPro" id="IPR001431">
    <property type="entry name" value="Pept_M16_Zn_BS"/>
</dbReference>
<keyword evidence="4" id="KW-0479">Metal-binding</keyword>
<dbReference type="KEGG" id="gph:GEMMAAP_04520"/>
<feature type="domain" description="Peptidase M16 N-terminal" evidence="10">
    <location>
        <begin position="67"/>
        <end position="184"/>
    </location>
</feature>
<dbReference type="Pfam" id="PF05193">
    <property type="entry name" value="Peptidase_M16_C"/>
    <property type="match status" value="2"/>
</dbReference>
<evidence type="ECO:0000256" key="4">
    <source>
        <dbReference type="ARBA" id="ARBA00022723"/>
    </source>
</evidence>
<evidence type="ECO:0000259" key="10">
    <source>
        <dbReference type="Pfam" id="PF00675"/>
    </source>
</evidence>
<evidence type="ECO:0000313" key="12">
    <source>
        <dbReference type="EMBL" id="AMW04302.1"/>
    </source>
</evidence>
<comment type="cofactor">
    <cofactor evidence="1">
        <name>Zn(2+)</name>
        <dbReference type="ChEBI" id="CHEBI:29105"/>
    </cofactor>
</comment>
<accession>A0A143BID1</accession>
<evidence type="ECO:0000256" key="7">
    <source>
        <dbReference type="ARBA" id="ARBA00023049"/>
    </source>
</evidence>
<evidence type="ECO:0000313" key="13">
    <source>
        <dbReference type="Proteomes" id="UP000076404"/>
    </source>
</evidence>
<feature type="chain" id="PRO_5007506860" description="Peptidase M16" evidence="9">
    <location>
        <begin position="25"/>
        <end position="951"/>
    </location>
</feature>
<dbReference type="PANTHER" id="PTHR43690:SF34">
    <property type="entry name" value="ZINC PROTEASE PQQL-LIKE"/>
    <property type="match status" value="1"/>
</dbReference>
<keyword evidence="6" id="KW-0862">Zinc</keyword>
<evidence type="ECO:0000256" key="1">
    <source>
        <dbReference type="ARBA" id="ARBA00001947"/>
    </source>
</evidence>
<dbReference type="InterPro" id="IPR011765">
    <property type="entry name" value="Pept_M16_N"/>
</dbReference>
<proteinExistence type="inferred from homology"/>
<keyword evidence="5" id="KW-0378">Hydrolase</keyword>
<dbReference type="Gene3D" id="3.30.830.10">
    <property type="entry name" value="Metalloenzyme, LuxS/M16 peptidase-like"/>
    <property type="match status" value="4"/>
</dbReference>
<comment type="similarity">
    <text evidence="2 8">Belongs to the peptidase M16 family.</text>
</comment>
<dbReference type="PROSITE" id="PS00143">
    <property type="entry name" value="INSULINASE"/>
    <property type="match status" value="1"/>
</dbReference>
<evidence type="ECO:0000256" key="6">
    <source>
        <dbReference type="ARBA" id="ARBA00022833"/>
    </source>
</evidence>
<feature type="signal peptide" evidence="9">
    <location>
        <begin position="1"/>
        <end position="24"/>
    </location>
</feature>
<dbReference type="InterPro" id="IPR011249">
    <property type="entry name" value="Metalloenz_LuxS/M16"/>
</dbReference>
<organism evidence="12 13">
    <name type="scientific">Gemmatimonas phototrophica</name>
    <dbReference type="NCBI Taxonomy" id="1379270"/>
    <lineage>
        <taxon>Bacteria</taxon>
        <taxon>Pseudomonadati</taxon>
        <taxon>Gemmatimonadota</taxon>
        <taxon>Gemmatimonadia</taxon>
        <taxon>Gemmatimonadales</taxon>
        <taxon>Gemmatimonadaceae</taxon>
        <taxon>Gemmatimonas</taxon>
    </lineage>
</organism>
<reference evidence="12 13" key="1">
    <citation type="journal article" date="2014" name="Proc. Natl. Acad. Sci. U.S.A.">
        <title>Functional type 2 photosynthetic reaction centers found in the rare bacterial phylum Gemmatimonadetes.</title>
        <authorList>
            <person name="Zeng Y."/>
            <person name="Feng F."/>
            <person name="Medova H."/>
            <person name="Dean J."/>
            <person name="Koblizek M."/>
        </authorList>
    </citation>
    <scope>NUCLEOTIDE SEQUENCE [LARGE SCALE GENOMIC DNA]</scope>
    <source>
        <strain evidence="12 13">AP64</strain>
    </source>
</reference>
<keyword evidence="3" id="KW-0645">Protease</keyword>
<evidence type="ECO:0000256" key="5">
    <source>
        <dbReference type="ARBA" id="ARBA00022801"/>
    </source>
</evidence>
<evidence type="ECO:0000256" key="8">
    <source>
        <dbReference type="RuleBase" id="RU004447"/>
    </source>
</evidence>
<evidence type="ECO:0000256" key="2">
    <source>
        <dbReference type="ARBA" id="ARBA00007261"/>
    </source>
</evidence>
<dbReference type="InterPro" id="IPR007863">
    <property type="entry name" value="Peptidase_M16_C"/>
</dbReference>
<dbReference type="OrthoDB" id="9811314at2"/>
<gene>
    <name evidence="12" type="ORF">GEMMAAP_04520</name>
</gene>
<keyword evidence="9" id="KW-0732">Signal</keyword>
<sequence>MKVALSAQRIAAMLALITAPVALTAQTAKPTAKPAATDSFALTAPLPMDPAVTVGTLPNGIRYYIRQNAKPEKRAELRLVINAGSILEDDDQRGLAHFVEHMAFNGTKSFAKNDIVKYLESIGVRFGADLNAYTSFDETVYILPVPTDSAGILPKSFRFLGDVASGVLFDSAEVVAERGVVLSEWRNGLGAGERLRDKQFPVIFRGSRYAERLPIGKPEILEKANPGPVKRFWRDWYRPDLMAVIAVGDANPAELERLIRSTFSGIPKRTAPRPRTLASVPTHDSTLVTIATDKELTTSSVGVLWKRPGKSTRTVGDMREDLINRLYNGMINQRFQELSLKPETPFTGAGASSGGFVRGSELNALDAGAKEGKIIESLQALLTEAERVQRHGFLASELERARTNTLRSYERSFAERDKTPSGAFVDEYIANYLSGEGAPSIAFEYAAVQKLLPTITLAEVNAVANARGGAANRVVTVTVPEKDGLRVPTESEVRAVFGTVVASNITPWVETVAEGALVPTTPSAGKVVKEARIAAQNITDWTLSNGVRVLIKPTDFNADQILMSSFSPGGASLVADKDAFKTSLAPSIIAAGGVGSFSTIDLRKKLTGKVASATPSISDLSEGMSGAASPKDLETLMQLIYLRFTAPRADSTVFKAQLQQFEQFLKNKDANPMAVFSDTIQQTLAGGHPRARPLSMEMLKELDINELLTIYKDRFSDAGDFTFFFVGNVDLATFKPLVEQWLGALPTAGRKETPRDVGPTQFAGVIDKAVKKGIAPQSQSIVLMAGSAPWNREDSYVLSSLGELLQMRLLDRLRESLGGTYSVSVTSAFSRRLRQEWQVAIQYGSAPDKADTMFAAVRDEMQKLRTTPPTAAELERVKEQQRREFEVSQKQNGYWLNTMRTRVENGDPLDTMGDYLTLINGLTVEKLSAAAQKFLVESNRARFVLLPETSK</sequence>
<dbReference type="SUPFAM" id="SSF63411">
    <property type="entry name" value="LuxS/MPP-like metallohydrolase"/>
    <property type="match status" value="4"/>
</dbReference>
<dbReference type="eggNOG" id="COG0612">
    <property type="taxonomic scope" value="Bacteria"/>
</dbReference>
<keyword evidence="13" id="KW-1185">Reference proteome</keyword>
<evidence type="ECO:0008006" key="14">
    <source>
        <dbReference type="Google" id="ProtNLM"/>
    </source>
</evidence>
<dbReference type="EMBL" id="CP011454">
    <property type="protein sequence ID" value="AMW04302.1"/>
    <property type="molecule type" value="Genomic_DNA"/>
</dbReference>
<evidence type="ECO:0000259" key="11">
    <source>
        <dbReference type="Pfam" id="PF05193"/>
    </source>
</evidence>
<dbReference type="GO" id="GO:0006508">
    <property type="term" value="P:proteolysis"/>
    <property type="evidence" value="ECO:0007669"/>
    <property type="project" value="UniProtKB-KW"/>
</dbReference>
<dbReference type="GO" id="GO:0004222">
    <property type="term" value="F:metalloendopeptidase activity"/>
    <property type="evidence" value="ECO:0007669"/>
    <property type="project" value="InterPro"/>
</dbReference>
<evidence type="ECO:0000256" key="9">
    <source>
        <dbReference type="SAM" id="SignalP"/>
    </source>
</evidence>
<dbReference type="AlphaFoldDB" id="A0A143BID1"/>
<dbReference type="Pfam" id="PF00675">
    <property type="entry name" value="Peptidase_M16"/>
    <property type="match status" value="1"/>
</dbReference>
<reference evidence="12 13" key="2">
    <citation type="journal article" date="2016" name="Environ. Microbiol. Rep.">
        <title>Metagenomic evidence for the presence of phototrophic Gemmatimonadetes bacteria in diverse environments.</title>
        <authorList>
            <person name="Zeng Y."/>
            <person name="Baumbach J."/>
            <person name="Barbosa E.G."/>
            <person name="Azevedo V."/>
            <person name="Zhang C."/>
            <person name="Koblizek M."/>
        </authorList>
    </citation>
    <scope>NUCLEOTIDE SEQUENCE [LARGE SCALE GENOMIC DNA]</scope>
    <source>
        <strain evidence="12 13">AP64</strain>
    </source>
</reference>
<dbReference type="GO" id="GO:0046872">
    <property type="term" value="F:metal ion binding"/>
    <property type="evidence" value="ECO:0007669"/>
    <property type="project" value="UniProtKB-KW"/>
</dbReference>
<dbReference type="PANTHER" id="PTHR43690">
    <property type="entry name" value="NARDILYSIN"/>
    <property type="match status" value="1"/>
</dbReference>
<dbReference type="Proteomes" id="UP000076404">
    <property type="component" value="Chromosome"/>
</dbReference>
<dbReference type="STRING" id="1379270.GEMMAAP_04520"/>
<keyword evidence="7" id="KW-0482">Metalloprotease</keyword>
<evidence type="ECO:0000256" key="3">
    <source>
        <dbReference type="ARBA" id="ARBA00022670"/>
    </source>
</evidence>
<feature type="domain" description="Peptidase M16 C-terminal" evidence="11">
    <location>
        <begin position="229"/>
        <end position="404"/>
    </location>
</feature>
<name>A0A143BID1_9BACT</name>
<dbReference type="RefSeq" id="WP_026850055.1">
    <property type="nucleotide sequence ID" value="NZ_CP011454.1"/>
</dbReference>
<protein>
    <recommendedName>
        <fullName evidence="14">Peptidase M16</fullName>
    </recommendedName>
</protein>
<feature type="domain" description="Peptidase M16 C-terminal" evidence="11">
    <location>
        <begin position="703"/>
        <end position="880"/>
    </location>
</feature>
<dbReference type="InterPro" id="IPR050626">
    <property type="entry name" value="Peptidase_M16"/>
</dbReference>